<comment type="caution">
    <text evidence="1">The sequence shown here is derived from an EMBL/GenBank/DDBJ whole genome shotgun (WGS) entry which is preliminary data.</text>
</comment>
<organism evidence="1 2">
    <name type="scientific">Pistacia integerrima</name>
    <dbReference type="NCBI Taxonomy" id="434235"/>
    <lineage>
        <taxon>Eukaryota</taxon>
        <taxon>Viridiplantae</taxon>
        <taxon>Streptophyta</taxon>
        <taxon>Embryophyta</taxon>
        <taxon>Tracheophyta</taxon>
        <taxon>Spermatophyta</taxon>
        <taxon>Magnoliopsida</taxon>
        <taxon>eudicotyledons</taxon>
        <taxon>Gunneridae</taxon>
        <taxon>Pentapetalae</taxon>
        <taxon>rosids</taxon>
        <taxon>malvids</taxon>
        <taxon>Sapindales</taxon>
        <taxon>Anacardiaceae</taxon>
        <taxon>Pistacia</taxon>
    </lineage>
</organism>
<sequence>MVPFGEEEKFGVLVKKEKIREVVDKVMNEEQGEEIKKGARRLAEKGKKAVEEGGSSFNNITWLIDDIIQQTRDHS</sequence>
<dbReference type="Proteomes" id="UP001163603">
    <property type="component" value="Chromosome 9"/>
</dbReference>
<dbReference type="EMBL" id="CM047744">
    <property type="protein sequence ID" value="KAJ0028211.1"/>
    <property type="molecule type" value="Genomic_DNA"/>
</dbReference>
<name>A0ACC0Y3K3_9ROSI</name>
<accession>A0ACC0Y3K3</accession>
<reference evidence="2" key="1">
    <citation type="journal article" date="2023" name="G3 (Bethesda)">
        <title>Genome assembly and association tests identify interacting loci associated with vigor, precocity, and sex in interspecific pistachio rootstocks.</title>
        <authorList>
            <person name="Palmer W."/>
            <person name="Jacygrad E."/>
            <person name="Sagayaradj S."/>
            <person name="Cavanaugh K."/>
            <person name="Han R."/>
            <person name="Bertier L."/>
            <person name="Beede B."/>
            <person name="Kafkas S."/>
            <person name="Golino D."/>
            <person name="Preece J."/>
            <person name="Michelmore R."/>
        </authorList>
    </citation>
    <scope>NUCLEOTIDE SEQUENCE [LARGE SCALE GENOMIC DNA]</scope>
</reference>
<gene>
    <name evidence="1" type="ORF">Pint_35775</name>
</gene>
<keyword evidence="2" id="KW-1185">Reference proteome</keyword>
<proteinExistence type="predicted"/>
<evidence type="ECO:0000313" key="1">
    <source>
        <dbReference type="EMBL" id="KAJ0028211.1"/>
    </source>
</evidence>
<evidence type="ECO:0000313" key="2">
    <source>
        <dbReference type="Proteomes" id="UP001163603"/>
    </source>
</evidence>
<protein>
    <submittedName>
        <fullName evidence="1">Uncharacterized protein</fullName>
    </submittedName>
</protein>